<evidence type="ECO:0000256" key="4">
    <source>
        <dbReference type="ARBA" id="ARBA00022989"/>
    </source>
</evidence>
<dbReference type="EMBL" id="BRYB01004063">
    <property type="protein sequence ID" value="GMI25115.1"/>
    <property type="molecule type" value="Genomic_DNA"/>
</dbReference>
<evidence type="ECO:0000313" key="7">
    <source>
        <dbReference type="EMBL" id="GMI25115.1"/>
    </source>
</evidence>
<feature type="transmembrane region" description="Helical" evidence="6">
    <location>
        <begin position="166"/>
        <end position="186"/>
    </location>
</feature>
<evidence type="ECO:0000256" key="6">
    <source>
        <dbReference type="RuleBase" id="RU363053"/>
    </source>
</evidence>
<comment type="caution">
    <text evidence="7">The sequence shown here is derived from an EMBL/GenBank/DDBJ whole genome shotgun (WGS) entry which is preliminary data.</text>
</comment>
<evidence type="ECO:0000313" key="8">
    <source>
        <dbReference type="Proteomes" id="UP001165060"/>
    </source>
</evidence>
<keyword evidence="3 6" id="KW-0812">Transmembrane</keyword>
<dbReference type="PANTHER" id="PTHR11266:SF17">
    <property type="entry name" value="PROTEIN MPV17"/>
    <property type="match status" value="1"/>
</dbReference>
<gene>
    <name evidence="7" type="ORF">TeGR_g3930</name>
</gene>
<comment type="similarity">
    <text evidence="2 6">Belongs to the peroxisomal membrane protein PXMP2/4 family.</text>
</comment>
<organism evidence="7 8">
    <name type="scientific">Tetraparma gracilis</name>
    <dbReference type="NCBI Taxonomy" id="2962635"/>
    <lineage>
        <taxon>Eukaryota</taxon>
        <taxon>Sar</taxon>
        <taxon>Stramenopiles</taxon>
        <taxon>Ochrophyta</taxon>
        <taxon>Bolidophyceae</taxon>
        <taxon>Parmales</taxon>
        <taxon>Triparmaceae</taxon>
        <taxon>Tetraparma</taxon>
    </lineage>
</organism>
<keyword evidence="8" id="KW-1185">Reference proteome</keyword>
<dbReference type="PANTHER" id="PTHR11266">
    <property type="entry name" value="PEROXISOMAL MEMBRANE PROTEIN 2, PXMP2 MPV17"/>
    <property type="match status" value="1"/>
</dbReference>
<evidence type="ECO:0000256" key="2">
    <source>
        <dbReference type="ARBA" id="ARBA00006824"/>
    </source>
</evidence>
<proteinExistence type="inferred from homology"/>
<accession>A0ABQ6MFG0</accession>
<evidence type="ECO:0000256" key="3">
    <source>
        <dbReference type="ARBA" id="ARBA00022692"/>
    </source>
</evidence>
<dbReference type="InterPro" id="IPR007248">
    <property type="entry name" value="Mpv17_PMP22"/>
</dbReference>
<dbReference type="Pfam" id="PF04117">
    <property type="entry name" value="Mpv17_PMP22"/>
    <property type="match status" value="1"/>
</dbReference>
<evidence type="ECO:0000256" key="1">
    <source>
        <dbReference type="ARBA" id="ARBA00004141"/>
    </source>
</evidence>
<evidence type="ECO:0000256" key="5">
    <source>
        <dbReference type="ARBA" id="ARBA00023136"/>
    </source>
</evidence>
<reference evidence="7 8" key="1">
    <citation type="journal article" date="2023" name="Commun. Biol.">
        <title>Genome analysis of Parmales, the sister group of diatoms, reveals the evolutionary specialization of diatoms from phago-mixotrophs to photoautotrophs.</title>
        <authorList>
            <person name="Ban H."/>
            <person name="Sato S."/>
            <person name="Yoshikawa S."/>
            <person name="Yamada K."/>
            <person name="Nakamura Y."/>
            <person name="Ichinomiya M."/>
            <person name="Sato N."/>
            <person name="Blanc-Mathieu R."/>
            <person name="Endo H."/>
            <person name="Kuwata A."/>
            <person name="Ogata H."/>
        </authorList>
    </citation>
    <scope>NUCLEOTIDE SEQUENCE [LARGE SCALE GENOMIC DNA]</scope>
</reference>
<protein>
    <submittedName>
        <fullName evidence="7">Uncharacterized protein</fullName>
    </submittedName>
</protein>
<sequence>MLSRYESLLSSSPLLTKSITAGFITAFGDVLSQLLEAHLAPSKIPFSLVRLGAFLLAGTFFIGPFMTYWFEVLWSIGRRLPKSWSKRSVTLTQVLVDQTAGVALFFPAFFFCYELCESLASGRPRFPTLAVGKIRNDLPAILVNQYKLWPLANFVSFSFVPVRYRVLYSNVMAVFWNIYLCAAVAAG</sequence>
<keyword evidence="4 6" id="KW-1133">Transmembrane helix</keyword>
<dbReference type="Proteomes" id="UP001165060">
    <property type="component" value="Unassembled WGS sequence"/>
</dbReference>
<keyword evidence="5 6" id="KW-0472">Membrane</keyword>
<comment type="subcellular location">
    <subcellularLocation>
        <location evidence="1">Membrane</location>
        <topology evidence="1">Multi-pass membrane protein</topology>
    </subcellularLocation>
</comment>
<feature type="transmembrane region" description="Helical" evidence="6">
    <location>
        <begin position="51"/>
        <end position="70"/>
    </location>
</feature>
<name>A0ABQ6MFG0_9STRA</name>